<dbReference type="Proteomes" id="UP000024284">
    <property type="component" value="Unassembled WGS sequence"/>
</dbReference>
<organism evidence="3 4">
    <name type="scientific">Sphingobium herbicidovorans (strain ATCC 700291 / DSM 11019 / CCUG 56400 / KCTC 2939 / LMG 18315 / NBRC 16415 / MH)</name>
    <name type="common">Sphingomonas herbicidovorans</name>
    <dbReference type="NCBI Taxonomy" id="1219045"/>
    <lineage>
        <taxon>Bacteria</taxon>
        <taxon>Pseudomonadati</taxon>
        <taxon>Pseudomonadota</taxon>
        <taxon>Alphaproteobacteria</taxon>
        <taxon>Sphingomonadales</taxon>
        <taxon>Sphingomonadaceae</taxon>
        <taxon>Sphingobium</taxon>
    </lineage>
</organism>
<comment type="caution">
    <text evidence="3">The sequence shown here is derived from an EMBL/GenBank/DDBJ whole genome shotgun (WGS) entry which is preliminary data.</text>
</comment>
<dbReference type="PANTHER" id="PTHR11138">
    <property type="entry name" value="METHIONYL-TRNA FORMYLTRANSFERASE"/>
    <property type="match status" value="1"/>
</dbReference>
<evidence type="ECO:0000259" key="1">
    <source>
        <dbReference type="Pfam" id="PF00551"/>
    </source>
</evidence>
<dbReference type="RefSeq" id="WP_037464588.1">
    <property type="nucleotide sequence ID" value="NZ_BCZD01000005.1"/>
</dbReference>
<dbReference type="InterPro" id="IPR002376">
    <property type="entry name" value="Formyl_transf_N"/>
</dbReference>
<accession>A0A086PAP8</accession>
<dbReference type="SUPFAM" id="SSF50486">
    <property type="entry name" value="FMT C-terminal domain-like"/>
    <property type="match status" value="1"/>
</dbReference>
<sequence length="308" mass="33279">MKAILVGAVESSRIALKCLAASPRWDLKAVFTLPPDLAGRHSDFVDLSADCESVGTRIVHTANINSDAALQAIRAMEPDYIFVIGWSQICGADFRATAGKGVVGYHPAPLPRLRGRAVIPWTILLNEPISASSLFLIDEGVDSGPLLGQRYFHLSPDETAATLYAKHMAKLDEMLPPVLEDIASGSPQLTVQDERNATYAARRRPEDGLIDWTQPAAAVWRCVRACGDPYPGAWTILGNDRIVIKTAVPVLLHHHAAAMAGQIVERGEGNFTVKCGDDQGLLVSQWQTTRESPLPNHAVLGRPKAEAA</sequence>
<dbReference type="OrthoDB" id="5355061at2"/>
<feature type="domain" description="Formyl transferase C-terminal" evidence="2">
    <location>
        <begin position="205"/>
        <end position="294"/>
    </location>
</feature>
<dbReference type="GO" id="GO:0005829">
    <property type="term" value="C:cytosol"/>
    <property type="evidence" value="ECO:0007669"/>
    <property type="project" value="TreeGrafter"/>
</dbReference>
<dbReference type="STRING" id="76947.GCA_002080435_01317"/>
<dbReference type="PANTHER" id="PTHR11138:SF5">
    <property type="entry name" value="METHIONYL-TRNA FORMYLTRANSFERASE, MITOCHONDRIAL"/>
    <property type="match status" value="1"/>
</dbReference>
<protein>
    <submittedName>
        <fullName evidence="3">Methionyl-tRNA formyltransferase</fullName>
    </submittedName>
</protein>
<dbReference type="EMBL" id="JFZA02000012">
    <property type="protein sequence ID" value="KFG90466.1"/>
    <property type="molecule type" value="Genomic_DNA"/>
</dbReference>
<evidence type="ECO:0000259" key="2">
    <source>
        <dbReference type="Pfam" id="PF02911"/>
    </source>
</evidence>
<dbReference type="Pfam" id="PF02911">
    <property type="entry name" value="Formyl_trans_C"/>
    <property type="match status" value="1"/>
</dbReference>
<dbReference type="eggNOG" id="COG0223">
    <property type="taxonomic scope" value="Bacteria"/>
</dbReference>
<keyword evidence="4" id="KW-1185">Reference proteome</keyword>
<feature type="domain" description="Formyl transferase N-terminal" evidence="1">
    <location>
        <begin position="61"/>
        <end position="178"/>
    </location>
</feature>
<gene>
    <name evidence="3" type="ORF">BV98_001670</name>
</gene>
<dbReference type="GO" id="GO:0004479">
    <property type="term" value="F:methionyl-tRNA formyltransferase activity"/>
    <property type="evidence" value="ECO:0007669"/>
    <property type="project" value="TreeGrafter"/>
</dbReference>
<dbReference type="Pfam" id="PF00551">
    <property type="entry name" value="Formyl_trans_N"/>
    <property type="match status" value="1"/>
</dbReference>
<dbReference type="InterPro" id="IPR011034">
    <property type="entry name" value="Formyl_transferase-like_C_sf"/>
</dbReference>
<dbReference type="SUPFAM" id="SSF53328">
    <property type="entry name" value="Formyltransferase"/>
    <property type="match status" value="1"/>
</dbReference>
<evidence type="ECO:0000313" key="3">
    <source>
        <dbReference type="EMBL" id="KFG90466.1"/>
    </source>
</evidence>
<reference evidence="3" key="1">
    <citation type="submission" date="2014-08" db="EMBL/GenBank/DDBJ databases">
        <title>Draft genome sequences of Sphingobium herbicidovorans.</title>
        <authorList>
            <person name="Gan H.M."/>
            <person name="Gan H.Y."/>
            <person name="Savka M.A."/>
        </authorList>
    </citation>
    <scope>NUCLEOTIDE SEQUENCE [LARGE SCALE GENOMIC DNA]</scope>
    <source>
        <strain evidence="3">NBRC 16415</strain>
    </source>
</reference>
<proteinExistence type="predicted"/>
<dbReference type="CDD" id="cd08651">
    <property type="entry name" value="FMT_core_like_4"/>
    <property type="match status" value="1"/>
</dbReference>
<evidence type="ECO:0000313" key="4">
    <source>
        <dbReference type="Proteomes" id="UP000024284"/>
    </source>
</evidence>
<dbReference type="AlphaFoldDB" id="A0A086PAP8"/>
<name>A0A086PAP8_SPHHM</name>
<dbReference type="Gene3D" id="3.40.50.12230">
    <property type="match status" value="1"/>
</dbReference>
<dbReference type="PATRIC" id="fig|1219045.3.peg.1705"/>
<dbReference type="InterPro" id="IPR005793">
    <property type="entry name" value="Formyl_trans_C"/>
</dbReference>
<dbReference type="InterPro" id="IPR036477">
    <property type="entry name" value="Formyl_transf_N_sf"/>
</dbReference>